<accession>A0ABW1V802</accession>
<comment type="caution">
    <text evidence="1">The sequence shown here is derived from an EMBL/GenBank/DDBJ whole genome shotgun (WGS) entry which is preliminary data.</text>
</comment>
<dbReference type="InterPro" id="IPR014934">
    <property type="entry name" value="DUF1806"/>
</dbReference>
<protein>
    <submittedName>
        <fullName evidence="1">YojF family protein</fullName>
    </submittedName>
</protein>
<dbReference type="Gene3D" id="2.70.180.10">
    <property type="entry name" value="Hypothetical protein YojF"/>
    <property type="match status" value="1"/>
</dbReference>
<dbReference type="SUPFAM" id="SSF89442">
    <property type="entry name" value="Hypothetical protein YojF"/>
    <property type="match status" value="1"/>
</dbReference>
<evidence type="ECO:0000313" key="1">
    <source>
        <dbReference type="EMBL" id="MFC6333579.1"/>
    </source>
</evidence>
<sequence length="116" mass="12865">MSLIPIDKSVVQEQLHAHCHTPLYIHLELTMGAYASHFDSSKHPAANFIRNAVIQYSHGSIEGQGPYRVGLKLEHGWVYAEGLTHMVEDEAGRIILSGINSEGKLVVAFQLSKQPF</sequence>
<dbReference type="InterPro" id="IPR036492">
    <property type="entry name" value="YojF_sf"/>
</dbReference>
<organism evidence="1 2">
    <name type="scientific">Paenibacillus septentrionalis</name>
    <dbReference type="NCBI Taxonomy" id="429342"/>
    <lineage>
        <taxon>Bacteria</taxon>
        <taxon>Bacillati</taxon>
        <taxon>Bacillota</taxon>
        <taxon>Bacilli</taxon>
        <taxon>Bacillales</taxon>
        <taxon>Paenibacillaceae</taxon>
        <taxon>Paenibacillus</taxon>
    </lineage>
</organism>
<dbReference type="Pfam" id="PF08830">
    <property type="entry name" value="DUF1806"/>
    <property type="match status" value="1"/>
</dbReference>
<dbReference type="RefSeq" id="WP_379235196.1">
    <property type="nucleotide sequence ID" value="NZ_JBHSTE010000004.1"/>
</dbReference>
<dbReference type="EMBL" id="JBHSTE010000004">
    <property type="protein sequence ID" value="MFC6333579.1"/>
    <property type="molecule type" value="Genomic_DNA"/>
</dbReference>
<reference evidence="2" key="1">
    <citation type="journal article" date="2019" name="Int. J. Syst. Evol. Microbiol.">
        <title>The Global Catalogue of Microorganisms (GCM) 10K type strain sequencing project: providing services to taxonomists for standard genome sequencing and annotation.</title>
        <authorList>
            <consortium name="The Broad Institute Genomics Platform"/>
            <consortium name="The Broad Institute Genome Sequencing Center for Infectious Disease"/>
            <person name="Wu L."/>
            <person name="Ma J."/>
        </authorList>
    </citation>
    <scope>NUCLEOTIDE SEQUENCE [LARGE SCALE GENOMIC DNA]</scope>
    <source>
        <strain evidence="2">PCU 280</strain>
    </source>
</reference>
<dbReference type="Proteomes" id="UP001596233">
    <property type="component" value="Unassembled WGS sequence"/>
</dbReference>
<keyword evidence="2" id="KW-1185">Reference proteome</keyword>
<proteinExistence type="predicted"/>
<name>A0ABW1V802_9BACL</name>
<gene>
    <name evidence="1" type="ORF">ACFP56_13200</name>
</gene>
<evidence type="ECO:0000313" key="2">
    <source>
        <dbReference type="Proteomes" id="UP001596233"/>
    </source>
</evidence>